<evidence type="ECO:0000256" key="5">
    <source>
        <dbReference type="ARBA" id="ARBA00022840"/>
    </source>
</evidence>
<dbReference type="AlphaFoldDB" id="A0A367Y8L3"/>
<evidence type="ECO:0000256" key="3">
    <source>
        <dbReference type="ARBA" id="ARBA00022598"/>
    </source>
</evidence>
<evidence type="ECO:0000259" key="11">
    <source>
        <dbReference type="Pfam" id="PF08264"/>
    </source>
</evidence>
<comment type="similarity">
    <text evidence="1 9">Belongs to the class-I aminoacyl-tRNA synthetase family.</text>
</comment>
<evidence type="ECO:0000256" key="4">
    <source>
        <dbReference type="ARBA" id="ARBA00022741"/>
    </source>
</evidence>
<dbReference type="SUPFAM" id="SSF52374">
    <property type="entry name" value="Nucleotidylyl transferase"/>
    <property type="match status" value="1"/>
</dbReference>
<dbReference type="PRINTS" id="PR00984">
    <property type="entry name" value="TRNASYNTHILE"/>
</dbReference>
<evidence type="ECO:0000256" key="2">
    <source>
        <dbReference type="ARBA" id="ARBA00013165"/>
    </source>
</evidence>
<dbReference type="NCBIfam" id="TIGR00392">
    <property type="entry name" value="ileS"/>
    <property type="match status" value="1"/>
</dbReference>
<dbReference type="GO" id="GO:0005524">
    <property type="term" value="F:ATP binding"/>
    <property type="evidence" value="ECO:0007669"/>
    <property type="project" value="UniProtKB-KW"/>
</dbReference>
<dbReference type="FunFam" id="3.40.50.620:FF:000400">
    <property type="entry name" value="Isoleucine--tRNA ligase, mitochondrial"/>
    <property type="match status" value="1"/>
</dbReference>
<dbReference type="InterPro" id="IPR033708">
    <property type="entry name" value="Anticodon_Ile_BEm"/>
</dbReference>
<dbReference type="PROSITE" id="PS00178">
    <property type="entry name" value="AA_TRNA_LIGASE_I"/>
    <property type="match status" value="1"/>
</dbReference>
<keyword evidence="4 9" id="KW-0547">Nucleotide-binding</keyword>
<dbReference type="PANTHER" id="PTHR42765">
    <property type="entry name" value="SOLEUCYL-TRNA SYNTHETASE"/>
    <property type="match status" value="1"/>
</dbReference>
<dbReference type="CDD" id="cd07960">
    <property type="entry name" value="Anticodon_Ia_Ile_BEm"/>
    <property type="match status" value="1"/>
</dbReference>
<evidence type="ECO:0000256" key="6">
    <source>
        <dbReference type="ARBA" id="ARBA00022917"/>
    </source>
</evidence>
<reference evidence="12 13" key="1">
    <citation type="submission" date="2018-06" db="EMBL/GenBank/DDBJ databases">
        <title>Whole genome sequencing of Candida tropicalis (genome annotated by CSBL at Korea University).</title>
        <authorList>
            <person name="Ahn J."/>
        </authorList>
    </citation>
    <scope>NUCLEOTIDE SEQUENCE [LARGE SCALE GENOMIC DNA]</scope>
    <source>
        <strain evidence="12 13">ATCC 20962</strain>
    </source>
</reference>
<evidence type="ECO:0000256" key="7">
    <source>
        <dbReference type="ARBA" id="ARBA00023146"/>
    </source>
</evidence>
<dbReference type="GO" id="GO:0004822">
    <property type="term" value="F:isoleucine-tRNA ligase activity"/>
    <property type="evidence" value="ECO:0007669"/>
    <property type="project" value="UniProtKB-EC"/>
</dbReference>
<dbReference type="InterPro" id="IPR023585">
    <property type="entry name" value="Ile-tRNA-ligase_type1"/>
</dbReference>
<dbReference type="SUPFAM" id="SSF47323">
    <property type="entry name" value="Anticodon-binding domain of a subclass of class I aminoacyl-tRNA synthetases"/>
    <property type="match status" value="1"/>
</dbReference>
<sequence>MLRFKPQVRSLCTYLIRLNKQNFGKTLLLPQTPFGPKIPKGDARDTLIKQLSQDLYEWQQSAKTGKQQFTLHDGPPYANGDLHLGHALNKITKDIINRYQLIFKDNLINYRPGWDCHGLPIEMKVESLGKKYESAVEIRKACREWAQTMIERQREQFKEYAIMANFEDPYITMKHKYEIDQLKIFVKLIENGLLSQQLKPVWWGCDTQTALAEAELEYNDKHKSVAIHVKFPVVSDELYEFLKSKGHEVGSGNLKLLIWTSTPWTIPANKAVCVNSEMMYTLILNGEETLVVAKPLVEEVLKLNDSYTLLDIEFPGSVIEGNYYVNPAAEDSAKHPVLHGDHVVETAGTGLVHNAPSHGREDYLIGKKNGLVMDSVVDNGGRYIVSALAPGFKQLGNAKVTEMRTNVICANLLQEKGMLFHLNKKFTHSYPYDWRSKTPVIQRATPQWFVNVEKIKPYASEALSKVNFYPESGSNRLTLFVENRSEWCISRQRVWGVPLPIVYNKETGMPVLDAKVINHIVQKLDEFGTDEWFVVENDDISRWLPSDMDGSKYYKGKDTMDVWFDSGTSWSTLRDNLEECGQADAPLADVYLEGSDQHRGWFQSSLLNKIIYSGTNGASFKSVAPFNSVITHGFITDGKGQKMSKSVGNVFSPKEAIEGCKKPRTPYLGTDGLRLWVASSNYKQDVSFTPEVLSRVSEVGKKYRITFKYLLGNLHDYAEPVAYERLSDLDRYILHTLHDLRNSCVEFYDEFNFSRVVGAINTHVNSILSAVYFDVSKDCLYTDKADSLRRRAIQTVLNEIMKTYLGLLAPIQPLLTHEVWSEYAKILDLQEDSVFKVDTGFHKLPDTYNNESLGESFANFFELRDEVFRIVERLKEQKVFKNKLELEILLSAKDDTRIYQFLKANESYLDDLFLVSRVRLVDSELDTSCDVNGEKVSIRVHHSQDCKCPRCWKFTAPAEDALCGKCDEVVKALE</sequence>
<keyword evidence="5 9" id="KW-0067">ATP-binding</keyword>
<keyword evidence="7 9" id="KW-0030">Aminoacyl-tRNA synthetase</keyword>
<evidence type="ECO:0000259" key="10">
    <source>
        <dbReference type="Pfam" id="PF00133"/>
    </source>
</evidence>
<gene>
    <name evidence="12" type="primary">ISM1_1</name>
    <name evidence="12" type="ORF">Cantr_09098</name>
</gene>
<dbReference type="GO" id="GO:0000049">
    <property type="term" value="F:tRNA binding"/>
    <property type="evidence" value="ECO:0007669"/>
    <property type="project" value="InterPro"/>
</dbReference>
<comment type="caution">
    <text evidence="12">The sequence shown here is derived from an EMBL/GenBank/DDBJ whole genome shotgun (WGS) entry which is preliminary data.</text>
</comment>
<dbReference type="InterPro" id="IPR009080">
    <property type="entry name" value="tRNAsynth_Ia_anticodon-bd"/>
</dbReference>
<evidence type="ECO:0000256" key="1">
    <source>
        <dbReference type="ARBA" id="ARBA00005594"/>
    </source>
</evidence>
<dbReference type="STRING" id="5486.A0A367Y8L3"/>
<dbReference type="Gene3D" id="3.90.740.10">
    <property type="entry name" value="Valyl/Leucyl/Isoleucyl-tRNA synthetase, editing domain"/>
    <property type="match status" value="1"/>
</dbReference>
<evidence type="ECO:0000256" key="8">
    <source>
        <dbReference type="ARBA" id="ARBA00032665"/>
    </source>
</evidence>
<feature type="domain" description="Methionyl/Valyl/Leucyl/Isoleucyl-tRNA synthetase anticodon-binding" evidence="11">
    <location>
        <begin position="730"/>
        <end position="889"/>
    </location>
</feature>
<name>A0A367Y8L3_9ASCO</name>
<dbReference type="OrthoDB" id="10264412at2759"/>
<evidence type="ECO:0000313" key="12">
    <source>
        <dbReference type="EMBL" id="RCK62213.1"/>
    </source>
</evidence>
<dbReference type="InterPro" id="IPR014729">
    <property type="entry name" value="Rossmann-like_a/b/a_fold"/>
</dbReference>
<evidence type="ECO:0000256" key="9">
    <source>
        <dbReference type="RuleBase" id="RU363035"/>
    </source>
</evidence>
<dbReference type="SUPFAM" id="SSF50677">
    <property type="entry name" value="ValRS/IleRS/LeuRS editing domain"/>
    <property type="match status" value="1"/>
</dbReference>
<dbReference type="EMBL" id="QLNQ01000025">
    <property type="protein sequence ID" value="RCK62213.1"/>
    <property type="molecule type" value="Genomic_DNA"/>
</dbReference>
<dbReference type="InterPro" id="IPR050081">
    <property type="entry name" value="Ile-tRNA_ligase"/>
</dbReference>
<dbReference type="EC" id="6.1.1.5" evidence="2"/>
<organism evidence="12 13">
    <name type="scientific">Candida viswanathii</name>
    <dbReference type="NCBI Taxonomy" id="5486"/>
    <lineage>
        <taxon>Eukaryota</taxon>
        <taxon>Fungi</taxon>
        <taxon>Dikarya</taxon>
        <taxon>Ascomycota</taxon>
        <taxon>Saccharomycotina</taxon>
        <taxon>Pichiomycetes</taxon>
        <taxon>Debaryomycetaceae</taxon>
        <taxon>Candida/Lodderomyces clade</taxon>
        <taxon>Candida</taxon>
    </lineage>
</organism>
<dbReference type="GO" id="GO:0006428">
    <property type="term" value="P:isoleucyl-tRNA aminoacylation"/>
    <property type="evidence" value="ECO:0007669"/>
    <property type="project" value="InterPro"/>
</dbReference>
<proteinExistence type="inferred from homology"/>
<keyword evidence="6 9" id="KW-0648">Protein biosynthesis</keyword>
<evidence type="ECO:0000313" key="13">
    <source>
        <dbReference type="Proteomes" id="UP000253472"/>
    </source>
</evidence>
<dbReference type="InterPro" id="IPR002301">
    <property type="entry name" value="Ile-tRNA-ligase"/>
</dbReference>
<protein>
    <recommendedName>
        <fullName evidence="2">isoleucine--tRNA ligase</fullName>
        <ecNumber evidence="2">6.1.1.5</ecNumber>
    </recommendedName>
    <alternativeName>
        <fullName evidence="8">Isoleucyl-tRNA synthetase</fullName>
    </alternativeName>
</protein>
<keyword evidence="3 9" id="KW-0436">Ligase</keyword>
<dbReference type="GO" id="GO:0032543">
    <property type="term" value="P:mitochondrial translation"/>
    <property type="evidence" value="ECO:0007669"/>
    <property type="project" value="TreeGrafter"/>
</dbReference>
<dbReference type="InterPro" id="IPR009008">
    <property type="entry name" value="Val/Leu/Ile-tRNA-synth_edit"/>
</dbReference>
<dbReference type="Pfam" id="PF08264">
    <property type="entry name" value="Anticodon_1"/>
    <property type="match status" value="1"/>
</dbReference>
<accession>A0A367Y8L3</accession>
<dbReference type="InterPro" id="IPR001412">
    <property type="entry name" value="aa-tRNA-synth_I_CS"/>
</dbReference>
<dbReference type="Gene3D" id="3.40.50.620">
    <property type="entry name" value="HUPs"/>
    <property type="match status" value="2"/>
</dbReference>
<dbReference type="InterPro" id="IPR013155">
    <property type="entry name" value="M/V/L/I-tRNA-synth_anticd-bd"/>
</dbReference>
<dbReference type="Gene3D" id="1.10.730.20">
    <property type="match status" value="1"/>
</dbReference>
<dbReference type="Pfam" id="PF00133">
    <property type="entry name" value="tRNA-synt_1"/>
    <property type="match status" value="1"/>
</dbReference>
<keyword evidence="13" id="KW-1185">Reference proteome</keyword>
<dbReference type="GO" id="GO:0002161">
    <property type="term" value="F:aminoacyl-tRNA deacylase activity"/>
    <property type="evidence" value="ECO:0007669"/>
    <property type="project" value="InterPro"/>
</dbReference>
<dbReference type="HAMAP" id="MF_02002">
    <property type="entry name" value="Ile_tRNA_synth_type1"/>
    <property type="match status" value="1"/>
</dbReference>
<dbReference type="InterPro" id="IPR002300">
    <property type="entry name" value="aa-tRNA-synth_Ia"/>
</dbReference>
<feature type="domain" description="Aminoacyl-tRNA synthetase class Ia" evidence="10">
    <location>
        <begin position="52"/>
        <end position="688"/>
    </location>
</feature>
<dbReference type="PANTHER" id="PTHR42765:SF1">
    <property type="entry name" value="ISOLEUCINE--TRNA LIGASE, MITOCHONDRIAL"/>
    <property type="match status" value="1"/>
</dbReference>
<dbReference type="Proteomes" id="UP000253472">
    <property type="component" value="Unassembled WGS sequence"/>
</dbReference>
<dbReference type="GO" id="GO:0005739">
    <property type="term" value="C:mitochondrion"/>
    <property type="evidence" value="ECO:0007669"/>
    <property type="project" value="TreeGrafter"/>
</dbReference>